<feature type="compositionally biased region" description="Basic and acidic residues" evidence="1">
    <location>
        <begin position="128"/>
        <end position="146"/>
    </location>
</feature>
<comment type="caution">
    <text evidence="2">The sequence shown here is derived from an EMBL/GenBank/DDBJ whole genome shotgun (WGS) entry which is preliminary data.</text>
</comment>
<evidence type="ECO:0000313" key="3">
    <source>
        <dbReference type="Proteomes" id="UP000467841"/>
    </source>
</evidence>
<dbReference type="EMBL" id="CACVBM020001266">
    <property type="protein sequence ID" value="CAA7042307.1"/>
    <property type="molecule type" value="Genomic_DNA"/>
</dbReference>
<name>A0A6D2JMK3_9BRAS</name>
<reference evidence="2" key="1">
    <citation type="submission" date="2020-01" db="EMBL/GenBank/DDBJ databases">
        <authorList>
            <person name="Mishra B."/>
        </authorList>
    </citation>
    <scope>NUCLEOTIDE SEQUENCE [LARGE SCALE GENOMIC DNA]</scope>
</reference>
<accession>A0A6D2JMK3</accession>
<proteinExistence type="predicted"/>
<evidence type="ECO:0000313" key="2">
    <source>
        <dbReference type="EMBL" id="CAA7042307.1"/>
    </source>
</evidence>
<dbReference type="Proteomes" id="UP000467841">
    <property type="component" value="Unassembled WGS sequence"/>
</dbReference>
<gene>
    <name evidence="2" type="ORF">MERR_LOCUS29542</name>
</gene>
<keyword evidence="3" id="KW-1185">Reference proteome</keyword>
<protein>
    <submittedName>
        <fullName evidence="2">Uncharacterized protein</fullName>
    </submittedName>
</protein>
<organism evidence="2 3">
    <name type="scientific">Microthlaspi erraticum</name>
    <dbReference type="NCBI Taxonomy" id="1685480"/>
    <lineage>
        <taxon>Eukaryota</taxon>
        <taxon>Viridiplantae</taxon>
        <taxon>Streptophyta</taxon>
        <taxon>Embryophyta</taxon>
        <taxon>Tracheophyta</taxon>
        <taxon>Spermatophyta</taxon>
        <taxon>Magnoliopsida</taxon>
        <taxon>eudicotyledons</taxon>
        <taxon>Gunneridae</taxon>
        <taxon>Pentapetalae</taxon>
        <taxon>rosids</taxon>
        <taxon>malvids</taxon>
        <taxon>Brassicales</taxon>
        <taxon>Brassicaceae</taxon>
        <taxon>Coluteocarpeae</taxon>
        <taxon>Microthlaspi</taxon>
    </lineage>
</organism>
<sequence>MQKRYGGGLRGSQKLIEEQNQAHAAKINEAKTNGETKVMNQVAGTSHPSSPTYHSAKKFRKCVDLGVVVGDSPFKETGDMVDDDEEFPLDDLLDDEEEEIGGEIDDTMALVPITETEAAAEVMMEEAQDQKVEQGGDRAKQSERKAGVKKKAFRTTLEWVEE</sequence>
<dbReference type="AlphaFoldDB" id="A0A6D2JMK3"/>
<feature type="region of interest" description="Disordered" evidence="1">
    <location>
        <begin position="1"/>
        <end position="20"/>
    </location>
</feature>
<feature type="region of interest" description="Disordered" evidence="1">
    <location>
        <begin position="128"/>
        <end position="151"/>
    </location>
</feature>
<evidence type="ECO:0000256" key="1">
    <source>
        <dbReference type="SAM" id="MobiDB-lite"/>
    </source>
</evidence>
<feature type="compositionally biased region" description="Gly residues" evidence="1">
    <location>
        <begin position="1"/>
        <end position="10"/>
    </location>
</feature>